<comment type="caution">
    <text evidence="1">The sequence shown here is derived from an EMBL/GenBank/DDBJ whole genome shotgun (WGS) entry which is preliminary data.</text>
</comment>
<sequence length="171" mass="19432">MTEFDSDVAWFCERPPIYLELLPLEGKRRPLDFWVRQRSGKQFGIVLHDVALARDKTCPLDLLKRSIKASKLKCEVWQPADIRSRKTYVRNLKELQPFIAMGQQSDDQLAASIVAHLERVKTASWSELMTVFASRFEGVVNTEIARLIHAGRIKANLGEHALASNTVLTLS</sequence>
<name>A0A7W3U2F3_9GAMM</name>
<organism evidence="1 2">
    <name type="scientific">Marilutibacter penaei</name>
    <dbReference type="NCBI Taxonomy" id="2759900"/>
    <lineage>
        <taxon>Bacteria</taxon>
        <taxon>Pseudomonadati</taxon>
        <taxon>Pseudomonadota</taxon>
        <taxon>Gammaproteobacteria</taxon>
        <taxon>Lysobacterales</taxon>
        <taxon>Lysobacteraceae</taxon>
        <taxon>Marilutibacter</taxon>
    </lineage>
</organism>
<proteinExistence type="predicted"/>
<dbReference type="Proteomes" id="UP000552587">
    <property type="component" value="Unassembled WGS sequence"/>
</dbReference>
<protein>
    <recommendedName>
        <fullName evidence="3">TnsA endonuclease N-terminal domain-containing protein</fullName>
    </recommendedName>
</protein>
<keyword evidence="2" id="KW-1185">Reference proteome</keyword>
<dbReference type="AlphaFoldDB" id="A0A7W3U2F3"/>
<accession>A0A7W3U2F3</accession>
<evidence type="ECO:0008006" key="3">
    <source>
        <dbReference type="Google" id="ProtNLM"/>
    </source>
</evidence>
<dbReference type="EMBL" id="JACHTE010000002">
    <property type="protein sequence ID" value="MBB1087682.1"/>
    <property type="molecule type" value="Genomic_DNA"/>
</dbReference>
<evidence type="ECO:0000313" key="2">
    <source>
        <dbReference type="Proteomes" id="UP000552587"/>
    </source>
</evidence>
<evidence type="ECO:0000313" key="1">
    <source>
        <dbReference type="EMBL" id="MBB1087682.1"/>
    </source>
</evidence>
<gene>
    <name evidence="1" type="ORF">H4F99_04175</name>
</gene>
<reference evidence="1 2" key="1">
    <citation type="submission" date="2020-07" db="EMBL/GenBank/DDBJ databases">
        <authorList>
            <person name="Xu S."/>
            <person name="Li A."/>
        </authorList>
    </citation>
    <scope>NUCLEOTIDE SEQUENCE [LARGE SCALE GENOMIC DNA]</scope>
    <source>
        <strain evidence="1 2">SG-8</strain>
    </source>
</reference>
<dbReference type="RefSeq" id="WP_182668450.1">
    <property type="nucleotide sequence ID" value="NZ_JACHTE010000002.1"/>
</dbReference>